<dbReference type="GO" id="GO:0009734">
    <property type="term" value="P:auxin-activated signaling pathway"/>
    <property type="evidence" value="ECO:0007669"/>
    <property type="project" value="UniProtKB-KW"/>
</dbReference>
<proteinExistence type="inferred from homology"/>
<evidence type="ECO:0000256" key="7">
    <source>
        <dbReference type="SAM" id="MobiDB-lite"/>
    </source>
</evidence>
<dbReference type="InterPro" id="IPR039621">
    <property type="entry name" value="BG1-like"/>
</dbReference>
<name>A0AAQ3QBK2_9LILI</name>
<evidence type="ECO:0000256" key="5">
    <source>
        <dbReference type="ARBA" id="ARBA00023136"/>
    </source>
</evidence>
<accession>A0AAQ3QBK2</accession>
<evidence type="ECO:0000256" key="2">
    <source>
        <dbReference type="ARBA" id="ARBA00010067"/>
    </source>
</evidence>
<reference evidence="8 9" key="1">
    <citation type="submission" date="2023-10" db="EMBL/GenBank/DDBJ databases">
        <title>Chromosome-scale genome assembly provides insights into flower coloration mechanisms of Canna indica.</title>
        <authorList>
            <person name="Li C."/>
        </authorList>
    </citation>
    <scope>NUCLEOTIDE SEQUENCE [LARGE SCALE GENOMIC DNA]</scope>
    <source>
        <tissue evidence="8">Flower</tissue>
    </source>
</reference>
<feature type="compositionally biased region" description="Acidic residues" evidence="7">
    <location>
        <begin position="249"/>
        <end position="263"/>
    </location>
</feature>
<dbReference type="PANTHER" id="PTHR33541">
    <property type="entry name" value="PROTEIN BIG GRAIN 1-LIKE A-RELATED"/>
    <property type="match status" value="1"/>
</dbReference>
<dbReference type="Proteomes" id="UP001327560">
    <property type="component" value="Chromosome 3"/>
</dbReference>
<gene>
    <name evidence="8" type="ORF">Cni_G11284</name>
</gene>
<dbReference type="GO" id="GO:0005886">
    <property type="term" value="C:plasma membrane"/>
    <property type="evidence" value="ECO:0007669"/>
    <property type="project" value="UniProtKB-SubCell"/>
</dbReference>
<dbReference type="PANTHER" id="PTHR33541:SF11">
    <property type="entry name" value="PROTEIN BIG GRAIN 1-LIKE E"/>
    <property type="match status" value="1"/>
</dbReference>
<dbReference type="AlphaFoldDB" id="A0AAQ3QBK2"/>
<feature type="region of interest" description="Disordered" evidence="7">
    <location>
        <begin position="42"/>
        <end position="80"/>
    </location>
</feature>
<feature type="compositionally biased region" description="Basic and acidic residues" evidence="7">
    <location>
        <begin position="130"/>
        <end position="153"/>
    </location>
</feature>
<evidence type="ECO:0000256" key="1">
    <source>
        <dbReference type="ARBA" id="ARBA00004236"/>
    </source>
</evidence>
<keyword evidence="4" id="KW-1003">Cell membrane</keyword>
<dbReference type="EMBL" id="CP136892">
    <property type="protein sequence ID" value="WOL02565.1"/>
    <property type="molecule type" value="Genomic_DNA"/>
</dbReference>
<organism evidence="8 9">
    <name type="scientific">Canna indica</name>
    <name type="common">Indian-shot</name>
    <dbReference type="NCBI Taxonomy" id="4628"/>
    <lineage>
        <taxon>Eukaryota</taxon>
        <taxon>Viridiplantae</taxon>
        <taxon>Streptophyta</taxon>
        <taxon>Embryophyta</taxon>
        <taxon>Tracheophyta</taxon>
        <taxon>Spermatophyta</taxon>
        <taxon>Magnoliopsida</taxon>
        <taxon>Liliopsida</taxon>
        <taxon>Zingiberales</taxon>
        <taxon>Cannaceae</taxon>
        <taxon>Canna</taxon>
    </lineage>
</organism>
<keyword evidence="6" id="KW-0927">Auxin signaling pathway</keyword>
<comment type="similarity">
    <text evidence="2">Belongs to the BIG GRAIN 1 (BG1) plant protein family.</text>
</comment>
<protein>
    <submittedName>
        <fullName evidence="8">Protein BIG GRAIN 1-like E</fullName>
    </submittedName>
</protein>
<keyword evidence="3" id="KW-0813">Transport</keyword>
<feature type="compositionally biased region" description="Basic and acidic residues" evidence="7">
    <location>
        <begin position="189"/>
        <end position="209"/>
    </location>
</feature>
<evidence type="ECO:0000256" key="4">
    <source>
        <dbReference type="ARBA" id="ARBA00022475"/>
    </source>
</evidence>
<evidence type="ECO:0000256" key="6">
    <source>
        <dbReference type="ARBA" id="ARBA00023294"/>
    </source>
</evidence>
<evidence type="ECO:0000256" key="3">
    <source>
        <dbReference type="ARBA" id="ARBA00022448"/>
    </source>
</evidence>
<feature type="compositionally biased region" description="Low complexity" evidence="7">
    <location>
        <begin position="155"/>
        <end position="177"/>
    </location>
</feature>
<evidence type="ECO:0000313" key="8">
    <source>
        <dbReference type="EMBL" id="WOL02565.1"/>
    </source>
</evidence>
<sequence>MSTNNTTSHMNHHHRRHRHLYNNWNQDSDELDVFEATRYFSGSTDSDLGGGARGSTDPHGVLEAGERPPRRGQKHASLDKRSIISASQMKEMKKSKQPSSPGAKLVSYLNSFFYQAASRRKLKCLNPDSAARDAPEDVEEAAERSHGERERSRRSVGSSKTSGAAASKSSNFCGSSSFTTPHFHPNSSLRKEKDHRLHGIRFQERERETENKWVLNKPGDDQYQMMKRYWFQEHELPLTSRSTRNKNSEDEEEEEEEDDDGDGESVSSSDLFELKIYGQNNNGSFSSGGLPVFATTDIEAFKRETAISSTAAKLSV</sequence>
<evidence type="ECO:0000313" key="9">
    <source>
        <dbReference type="Proteomes" id="UP001327560"/>
    </source>
</evidence>
<feature type="region of interest" description="Disordered" evidence="7">
    <location>
        <begin position="128"/>
        <end position="209"/>
    </location>
</feature>
<keyword evidence="5" id="KW-0472">Membrane</keyword>
<feature type="region of interest" description="Disordered" evidence="7">
    <location>
        <begin position="239"/>
        <end position="273"/>
    </location>
</feature>
<keyword evidence="9" id="KW-1185">Reference proteome</keyword>
<comment type="subcellular location">
    <subcellularLocation>
        <location evidence="1">Cell membrane</location>
    </subcellularLocation>
</comment>